<protein>
    <submittedName>
        <fullName evidence="8">DNA internalization-related competence protein ComEC/Rec2</fullName>
    </submittedName>
</protein>
<comment type="caution">
    <text evidence="8">The sequence shown here is derived from an EMBL/GenBank/DDBJ whole genome shotgun (WGS) entry which is preliminary data.</text>
</comment>
<dbReference type="Proteomes" id="UP000729290">
    <property type="component" value="Unassembled WGS sequence"/>
</dbReference>
<dbReference type="PANTHER" id="PTHR30619">
    <property type="entry name" value="DNA INTERNALIZATION/COMPETENCE PROTEIN COMEC/REC2"/>
    <property type="match status" value="1"/>
</dbReference>
<dbReference type="SMART" id="SM00849">
    <property type="entry name" value="Lactamase_B"/>
    <property type="match status" value="1"/>
</dbReference>
<evidence type="ECO:0000256" key="2">
    <source>
        <dbReference type="ARBA" id="ARBA00022475"/>
    </source>
</evidence>
<keyword evidence="9" id="KW-1185">Reference proteome</keyword>
<name>A0ABS2G8Z6_9FIRM</name>
<evidence type="ECO:0000256" key="1">
    <source>
        <dbReference type="ARBA" id="ARBA00004651"/>
    </source>
</evidence>
<comment type="subcellular location">
    <subcellularLocation>
        <location evidence="1">Cell membrane</location>
        <topology evidence="1">Multi-pass membrane protein</topology>
    </subcellularLocation>
</comment>
<dbReference type="InterPro" id="IPR035681">
    <property type="entry name" value="ComA-like_MBL"/>
</dbReference>
<dbReference type="NCBIfam" id="TIGR00360">
    <property type="entry name" value="ComEC_N-term"/>
    <property type="match status" value="1"/>
</dbReference>
<evidence type="ECO:0000256" key="5">
    <source>
        <dbReference type="ARBA" id="ARBA00023136"/>
    </source>
</evidence>
<dbReference type="InterPro" id="IPR004797">
    <property type="entry name" value="Competence_ComEC/Rec2"/>
</dbReference>
<dbReference type="InterPro" id="IPR036866">
    <property type="entry name" value="RibonucZ/Hydroxyglut_hydro"/>
</dbReference>
<dbReference type="CDD" id="cd07731">
    <property type="entry name" value="ComA-like_MBL-fold"/>
    <property type="match status" value="1"/>
</dbReference>
<sequence>MTQTGETSGGFQKLRLEGIPEEDAFQGDSLCIYAIRMEGKPLTVGDEIQLRGEALSFSKPTIPGSYNEELYLCTQGYDCKMFLSDFKKVGEKNNLSVFLHKGKERVDQILNQVLPSEESGVVKALITGDRDDILEGTEELYRMAGITHILCISGLHISLLAMMAAWLMESVFHMGRRSAAAVTIVFSVCFLIFTGFSPSAVRAVIMVTVALVGRILQRRHDWLNNIAIAALVLLWIQPLYLWNAGFQLSFLSVIGIWAGSRFYGKRNDLLGKVWDMILVSFFAFLFTFPITAYHFYHITPYSILANLVVLPFSGLLLGSGFLTVLLGFFSTPLSSFAAGSAYMILQIYEAICRLAEKLPFCYPLTGSPAPETILLYYGVLFVFLFCGRKERIQTILLSSFGTVLLLQLWGNSLFQKENTVTFLDVGQGDCAVIQTYNDECFLVDGGGIATKELGDNIGTEKILPYLEYLGVDHISGIFLSHLDADHILGALEVMDALPVDGVYLPDYAITAEQWEKEMQEILEKNQIPLYTVKEGDKGELEEAGNFLCLYPFANTQLPKGGSNAGSMVLKYSYADVDILFTGDLEEGQERLLLAEPEGLSCDVLKVSHHGSAGASSSEFLAATNAQLAVISCGQDNPYHHPAQETLARFAQAGISVCRTDEQGSILLHISPSGGLSWTIWGERKPVYERIKETMETGRIS</sequence>
<keyword evidence="5 6" id="KW-0472">Membrane</keyword>
<accession>A0ABS2G8Z6</accession>
<dbReference type="Gene3D" id="3.60.15.10">
    <property type="entry name" value="Ribonuclease Z/Hydroxyacylglutathione hydrolase-like"/>
    <property type="match status" value="1"/>
</dbReference>
<feature type="transmembrane region" description="Helical" evidence="6">
    <location>
        <begin position="394"/>
        <end position="414"/>
    </location>
</feature>
<keyword evidence="4 6" id="KW-1133">Transmembrane helix</keyword>
<gene>
    <name evidence="8" type="ORF">H9X83_07175</name>
</gene>
<dbReference type="InterPro" id="IPR052159">
    <property type="entry name" value="Competence_DNA_uptake"/>
</dbReference>
<evidence type="ECO:0000256" key="4">
    <source>
        <dbReference type="ARBA" id="ARBA00022989"/>
    </source>
</evidence>
<dbReference type="Pfam" id="PF03772">
    <property type="entry name" value="Competence"/>
    <property type="match status" value="1"/>
</dbReference>
<reference evidence="8 9" key="1">
    <citation type="journal article" date="2021" name="Sci. Rep.">
        <title>The distribution of antibiotic resistance genes in chicken gut microbiota commensals.</title>
        <authorList>
            <person name="Juricova H."/>
            <person name="Matiasovicova J."/>
            <person name="Kubasova T."/>
            <person name="Cejkova D."/>
            <person name="Rychlik I."/>
        </authorList>
    </citation>
    <scope>NUCLEOTIDE SEQUENCE [LARGE SCALE GENOMIC DNA]</scope>
    <source>
        <strain evidence="8 9">An431b</strain>
    </source>
</reference>
<evidence type="ECO:0000256" key="3">
    <source>
        <dbReference type="ARBA" id="ARBA00022692"/>
    </source>
</evidence>
<evidence type="ECO:0000256" key="6">
    <source>
        <dbReference type="SAM" id="Phobius"/>
    </source>
</evidence>
<feature type="transmembrane region" description="Helical" evidence="6">
    <location>
        <begin position="308"/>
        <end position="329"/>
    </location>
</feature>
<keyword evidence="2" id="KW-1003">Cell membrane</keyword>
<dbReference type="InterPro" id="IPR004477">
    <property type="entry name" value="ComEC_N"/>
</dbReference>
<evidence type="ECO:0000313" key="9">
    <source>
        <dbReference type="Proteomes" id="UP000729290"/>
    </source>
</evidence>
<feature type="transmembrane region" description="Helical" evidence="6">
    <location>
        <begin position="222"/>
        <end position="240"/>
    </location>
</feature>
<proteinExistence type="predicted"/>
<dbReference type="InterPro" id="IPR001279">
    <property type="entry name" value="Metallo-B-lactamas"/>
</dbReference>
<dbReference type="Pfam" id="PF00753">
    <property type="entry name" value="Lactamase_B"/>
    <property type="match status" value="1"/>
</dbReference>
<dbReference type="EMBL" id="JACSNV010000008">
    <property type="protein sequence ID" value="MBM6877941.1"/>
    <property type="molecule type" value="Genomic_DNA"/>
</dbReference>
<evidence type="ECO:0000313" key="8">
    <source>
        <dbReference type="EMBL" id="MBM6877941.1"/>
    </source>
</evidence>
<dbReference type="NCBIfam" id="TIGR00361">
    <property type="entry name" value="ComEC_Rec2"/>
    <property type="match status" value="1"/>
</dbReference>
<organism evidence="8 9">
    <name type="scientific">Anaerotignum lactatifermentans</name>
    <dbReference type="NCBI Taxonomy" id="160404"/>
    <lineage>
        <taxon>Bacteria</taxon>
        <taxon>Bacillati</taxon>
        <taxon>Bacillota</taxon>
        <taxon>Clostridia</taxon>
        <taxon>Lachnospirales</taxon>
        <taxon>Anaerotignaceae</taxon>
        <taxon>Anaerotignum</taxon>
    </lineage>
</organism>
<feature type="transmembrane region" description="Helical" evidence="6">
    <location>
        <begin position="368"/>
        <end position="387"/>
    </location>
</feature>
<dbReference type="SUPFAM" id="SSF56281">
    <property type="entry name" value="Metallo-hydrolase/oxidoreductase"/>
    <property type="match status" value="1"/>
</dbReference>
<feature type="transmembrane region" description="Helical" evidence="6">
    <location>
        <begin position="180"/>
        <end position="201"/>
    </location>
</feature>
<evidence type="ECO:0000259" key="7">
    <source>
        <dbReference type="SMART" id="SM00849"/>
    </source>
</evidence>
<dbReference type="PANTHER" id="PTHR30619:SF1">
    <property type="entry name" value="RECOMBINATION PROTEIN 2"/>
    <property type="match status" value="1"/>
</dbReference>
<keyword evidence="3 6" id="KW-0812">Transmembrane</keyword>
<feature type="domain" description="Metallo-beta-lactamase" evidence="7">
    <location>
        <begin position="427"/>
        <end position="634"/>
    </location>
</feature>
<feature type="transmembrane region" description="Helical" evidence="6">
    <location>
        <begin position="149"/>
        <end position="168"/>
    </location>
</feature>
<feature type="transmembrane region" description="Helical" evidence="6">
    <location>
        <begin position="276"/>
        <end position="296"/>
    </location>
</feature>